<keyword evidence="4" id="KW-0862">Zinc</keyword>
<evidence type="ECO:0000256" key="2">
    <source>
        <dbReference type="ARBA" id="ARBA00022679"/>
    </source>
</evidence>
<name>A0AAE3TFI7_9BACT</name>
<keyword evidence="2" id="KW-0808">Transferase</keyword>
<keyword evidence="3" id="KW-0520">NAD</keyword>
<feature type="binding site" evidence="4">
    <location>
        <position position="148"/>
    </location>
    <ligand>
        <name>Zn(2+)</name>
        <dbReference type="ChEBI" id="CHEBI:29105"/>
    </ligand>
</feature>
<dbReference type="NCBIfam" id="NF001753">
    <property type="entry name" value="PRK00481.1-3"/>
    <property type="match status" value="1"/>
</dbReference>
<comment type="caution">
    <text evidence="6">The sequence shown here is derived from an EMBL/GenBank/DDBJ whole genome shotgun (WGS) entry which is preliminary data.</text>
</comment>
<dbReference type="GO" id="GO:0070403">
    <property type="term" value="F:NAD+ binding"/>
    <property type="evidence" value="ECO:0007669"/>
    <property type="project" value="InterPro"/>
</dbReference>
<dbReference type="PROSITE" id="PS50305">
    <property type="entry name" value="SIRTUIN"/>
    <property type="match status" value="1"/>
</dbReference>
<dbReference type="InterPro" id="IPR029035">
    <property type="entry name" value="DHS-like_NAD/FAD-binding_dom"/>
</dbReference>
<dbReference type="EC" id="2.3.1.286" evidence="1"/>
<feature type="domain" description="Deacetylase sirtuin-type" evidence="5">
    <location>
        <begin position="1"/>
        <end position="246"/>
    </location>
</feature>
<organism evidence="6 7">
    <name type="scientific">Candidatus Thermodesulfobacterium syntrophicum</name>
    <dbReference type="NCBI Taxonomy" id="3060442"/>
    <lineage>
        <taxon>Bacteria</taxon>
        <taxon>Pseudomonadati</taxon>
        <taxon>Thermodesulfobacteriota</taxon>
        <taxon>Thermodesulfobacteria</taxon>
        <taxon>Thermodesulfobacteriales</taxon>
        <taxon>Thermodesulfobacteriaceae</taxon>
        <taxon>Thermodesulfobacterium</taxon>
    </lineage>
</organism>
<dbReference type="SUPFAM" id="SSF52467">
    <property type="entry name" value="DHS-like NAD/FAD-binding domain"/>
    <property type="match status" value="1"/>
</dbReference>
<dbReference type="PANTHER" id="PTHR11085">
    <property type="entry name" value="NAD-DEPENDENT PROTEIN DEACYLASE SIRTUIN-5, MITOCHONDRIAL-RELATED"/>
    <property type="match status" value="1"/>
</dbReference>
<dbReference type="Gene3D" id="3.30.1600.10">
    <property type="entry name" value="SIR2/SIRT2 'Small Domain"/>
    <property type="match status" value="1"/>
</dbReference>
<feature type="binding site" evidence="4">
    <location>
        <position position="151"/>
    </location>
    <ligand>
        <name>Zn(2+)</name>
        <dbReference type="ChEBI" id="CHEBI:29105"/>
    </ligand>
</feature>
<evidence type="ECO:0000313" key="6">
    <source>
        <dbReference type="EMBL" id="MDF2952979.1"/>
    </source>
</evidence>
<dbReference type="CDD" id="cd01407">
    <property type="entry name" value="SIR2-fam"/>
    <property type="match status" value="1"/>
</dbReference>
<gene>
    <name evidence="6" type="ORF">OD816_000224</name>
</gene>
<dbReference type="Proteomes" id="UP001144110">
    <property type="component" value="Unassembled WGS sequence"/>
</dbReference>
<dbReference type="InterPro" id="IPR050134">
    <property type="entry name" value="NAD-dep_sirtuin_deacylases"/>
</dbReference>
<evidence type="ECO:0000256" key="4">
    <source>
        <dbReference type="PROSITE-ProRule" id="PRU00236"/>
    </source>
</evidence>
<dbReference type="InterPro" id="IPR026590">
    <property type="entry name" value="Ssirtuin_cat_dom"/>
</dbReference>
<dbReference type="Gene3D" id="3.40.50.1220">
    <property type="entry name" value="TPP-binding domain"/>
    <property type="match status" value="1"/>
</dbReference>
<dbReference type="GO" id="GO:0046872">
    <property type="term" value="F:metal ion binding"/>
    <property type="evidence" value="ECO:0007669"/>
    <property type="project" value="UniProtKB-KW"/>
</dbReference>
<proteinExistence type="predicted"/>
<dbReference type="InterPro" id="IPR026591">
    <property type="entry name" value="Sirtuin_cat_small_dom_sf"/>
</dbReference>
<sequence>MDLYKKVAKLIKTSNYTIAFTGAGISVESGIPPFRGSQGLWSKYDPEEFAHIESFLKNPAKVWKMLREMFEVVLKAKPNASHKALAEMEKLGYLKTVITQNIDGLHQSAGNKNVIEFHGNCKWLLCLDCGKKEAVKKELIETLPYPVCSKCKSPLKPDVIFFGEPIPFEVKKKTENEAKKCDVMLVIGTSGVVFPAAEIPYLAKLNNAKIVEINFEETPYTHSITDYFLRGKASEILSKIIFQFEP</sequence>
<feature type="active site" description="Proton acceptor" evidence="4">
    <location>
        <position position="118"/>
    </location>
</feature>
<dbReference type="AlphaFoldDB" id="A0AAE3TFI7"/>
<evidence type="ECO:0000256" key="1">
    <source>
        <dbReference type="ARBA" id="ARBA00012928"/>
    </source>
</evidence>
<feature type="binding site" evidence="4">
    <location>
        <position position="129"/>
    </location>
    <ligand>
        <name>Zn(2+)</name>
        <dbReference type="ChEBI" id="CHEBI:29105"/>
    </ligand>
</feature>
<keyword evidence="4" id="KW-0479">Metal-binding</keyword>
<evidence type="ECO:0000256" key="3">
    <source>
        <dbReference type="ARBA" id="ARBA00023027"/>
    </source>
</evidence>
<evidence type="ECO:0000259" key="5">
    <source>
        <dbReference type="PROSITE" id="PS50305"/>
    </source>
</evidence>
<dbReference type="GO" id="GO:0017136">
    <property type="term" value="F:histone deacetylase activity, NAD-dependent"/>
    <property type="evidence" value="ECO:0007669"/>
    <property type="project" value="TreeGrafter"/>
</dbReference>
<dbReference type="InterPro" id="IPR003000">
    <property type="entry name" value="Sirtuin"/>
</dbReference>
<feature type="binding site" evidence="4">
    <location>
        <position position="126"/>
    </location>
    <ligand>
        <name>Zn(2+)</name>
        <dbReference type="ChEBI" id="CHEBI:29105"/>
    </ligand>
</feature>
<dbReference type="EMBL" id="JAPHEG010000001">
    <property type="protein sequence ID" value="MDF2952979.1"/>
    <property type="molecule type" value="Genomic_DNA"/>
</dbReference>
<evidence type="ECO:0000313" key="7">
    <source>
        <dbReference type="Proteomes" id="UP001144110"/>
    </source>
</evidence>
<accession>A0AAE3TFI7</accession>
<protein>
    <recommendedName>
        <fullName evidence="1">protein acetyllysine N-acetyltransferase</fullName>
        <ecNumber evidence="1">2.3.1.286</ecNumber>
    </recommendedName>
</protein>
<dbReference type="Pfam" id="PF02146">
    <property type="entry name" value="SIR2"/>
    <property type="match status" value="1"/>
</dbReference>
<dbReference type="PANTHER" id="PTHR11085:SF11">
    <property type="entry name" value="NAD-DEPENDENT PROTEIN DEACETYLASE"/>
    <property type="match status" value="1"/>
</dbReference>
<reference evidence="6" key="1">
    <citation type="submission" date="2022-11" db="EMBL/GenBank/DDBJ databases">
        <title>Candidatus Alkanophaga archaea from heated hydrothermal vent sediment oxidize petroleum alkanes.</title>
        <authorList>
            <person name="Zehnle H."/>
            <person name="Laso-Perez R."/>
            <person name="Lipp J."/>
            <person name="Teske A."/>
            <person name="Wegener G."/>
        </authorList>
    </citation>
    <scope>NUCLEOTIDE SEQUENCE</scope>
    <source>
        <strain evidence="6">MCA70</strain>
    </source>
</reference>